<gene>
    <name evidence="2" type="ORF">EZS27_012531</name>
</gene>
<sequence>MNNLKVLKAIVGISFFTFVCASCINNIEKKEQKQNNSVPILLTPKIQVSHTRVAGNSFEWNDAIGLYVITPPETLDGNRYANNVKFVCSSSSEFVPESPVFYPEGSSLCDFIAYYPYNNTGIGTGETSFEVNVQRDQSSTDAFSLSDFLVAESRGLSSSNEHVDLIFQHKLSCFNIHIKVGDGFTVDELLGLSPIVRITNTNTQAVYDFATGLFVDQNTPAEIRLNGEWEIDGNMLSGKRAIIIPQILPSSNVLMEVEISGISYDCRLTEDFTVESGSFNDFTLTVSPDHEQVSTDIVTSIDNWEDRNSYNLDAVGVSHSIFIPGLTFKESSVYQVTSNGRQVAEVCKEYLCMEGVDFQAVVVYPMKEGKPDVSNGLVVRVIGNDGNVHGGKLSWNVDTHTPTYMNGNHAPVDYIYVTSSGEIVTSRSGDVLQLRVQPYTLIDNRNKETTVYPIVKIGLQYWMGENLRTSKYIDGSSIALGEDGLDTPLGQCHWIKEDSYYYNLSAVNSGKLSPAGWKIANDDSWTTLYSYVGGNVSVLKSVSGWEVYGSHLSTNLSGFNAFPVGHYNKTNVFAGKYVTFWSMKDDDPNTVSKSVMLKFDSNKVEENGNVSNFGLCIRCLRL</sequence>
<dbReference type="AlphaFoldDB" id="A0A5J4S174"/>
<dbReference type="EMBL" id="SNRY01000529">
    <property type="protein sequence ID" value="KAA6339528.1"/>
    <property type="molecule type" value="Genomic_DNA"/>
</dbReference>
<reference evidence="2" key="1">
    <citation type="submission" date="2019-03" db="EMBL/GenBank/DDBJ databases">
        <title>Single cell metagenomics reveals metabolic interactions within the superorganism composed of flagellate Streblomastix strix and complex community of Bacteroidetes bacteria on its surface.</title>
        <authorList>
            <person name="Treitli S.C."/>
            <person name="Kolisko M."/>
            <person name="Husnik F."/>
            <person name="Keeling P."/>
            <person name="Hampl V."/>
        </authorList>
    </citation>
    <scope>NUCLEOTIDE SEQUENCE</scope>
    <source>
        <strain evidence="2">STM</strain>
    </source>
</reference>
<accession>A0A5J4S174</accession>
<dbReference type="InterPro" id="IPR025049">
    <property type="entry name" value="Mfa-like_1"/>
</dbReference>
<protein>
    <recommendedName>
        <fullName evidence="1">Fibrobacter succinogenes major paralogous domain-containing protein</fullName>
    </recommendedName>
</protein>
<dbReference type="Gene3D" id="2.60.40.2620">
    <property type="entry name" value="Fimbrillin-like"/>
    <property type="match status" value="1"/>
</dbReference>
<evidence type="ECO:0000313" key="2">
    <source>
        <dbReference type="EMBL" id="KAA6339528.1"/>
    </source>
</evidence>
<dbReference type="InterPro" id="IPR042278">
    <property type="entry name" value="Mfa-like_1_N"/>
</dbReference>
<dbReference type="NCBIfam" id="TIGR02145">
    <property type="entry name" value="Fib_succ_major"/>
    <property type="match status" value="1"/>
</dbReference>
<organism evidence="2">
    <name type="scientific">termite gut metagenome</name>
    <dbReference type="NCBI Taxonomy" id="433724"/>
    <lineage>
        <taxon>unclassified sequences</taxon>
        <taxon>metagenomes</taxon>
        <taxon>organismal metagenomes</taxon>
    </lineage>
</organism>
<comment type="caution">
    <text evidence="2">The sequence shown here is derived from an EMBL/GenBank/DDBJ whole genome shotgun (WGS) entry which is preliminary data.</text>
</comment>
<proteinExistence type="predicted"/>
<dbReference type="Pfam" id="PF13149">
    <property type="entry name" value="Mfa_like_1"/>
    <property type="match status" value="1"/>
</dbReference>
<dbReference type="InterPro" id="IPR011871">
    <property type="entry name" value="Fib_succ_major"/>
</dbReference>
<evidence type="ECO:0000259" key="1">
    <source>
        <dbReference type="Pfam" id="PF09603"/>
    </source>
</evidence>
<dbReference type="Pfam" id="PF09603">
    <property type="entry name" value="Fib_succ_major"/>
    <property type="match status" value="1"/>
</dbReference>
<dbReference type="Gene3D" id="2.60.40.2630">
    <property type="match status" value="1"/>
</dbReference>
<dbReference type="CDD" id="cd13120">
    <property type="entry name" value="BF2867_like_N"/>
    <property type="match status" value="1"/>
</dbReference>
<feature type="domain" description="Fibrobacter succinogenes major paralogous" evidence="1">
    <location>
        <begin position="455"/>
        <end position="621"/>
    </location>
</feature>
<dbReference type="CDD" id="cd13121">
    <property type="entry name" value="BF2867_like_C"/>
    <property type="match status" value="1"/>
</dbReference>
<name>A0A5J4S174_9ZZZZ</name>